<accession>A0A8S1BXY4</accession>
<dbReference type="Proteomes" id="UP000494165">
    <property type="component" value="Unassembled WGS sequence"/>
</dbReference>
<reference evidence="2 3" key="1">
    <citation type="submission" date="2020-04" db="EMBL/GenBank/DDBJ databases">
        <authorList>
            <person name="Alioto T."/>
            <person name="Alioto T."/>
            <person name="Gomez Garrido J."/>
        </authorList>
    </citation>
    <scope>NUCLEOTIDE SEQUENCE [LARGE SCALE GENOMIC DNA]</scope>
</reference>
<gene>
    <name evidence="2" type="ORF">CLODIP_2_CD15731</name>
</gene>
<feature type="compositionally biased region" description="Basic and acidic residues" evidence="1">
    <location>
        <begin position="260"/>
        <end position="270"/>
    </location>
</feature>
<evidence type="ECO:0000313" key="2">
    <source>
        <dbReference type="EMBL" id="CAB3361743.1"/>
    </source>
</evidence>
<dbReference type="EMBL" id="CADEPI010000006">
    <property type="protein sequence ID" value="CAB3361743.1"/>
    <property type="molecule type" value="Genomic_DNA"/>
</dbReference>
<keyword evidence="3" id="KW-1185">Reference proteome</keyword>
<dbReference type="OrthoDB" id="8186792at2759"/>
<feature type="region of interest" description="Disordered" evidence="1">
    <location>
        <begin position="1"/>
        <end position="31"/>
    </location>
</feature>
<proteinExistence type="predicted"/>
<organism evidence="2 3">
    <name type="scientific">Cloeon dipterum</name>
    <dbReference type="NCBI Taxonomy" id="197152"/>
    <lineage>
        <taxon>Eukaryota</taxon>
        <taxon>Metazoa</taxon>
        <taxon>Ecdysozoa</taxon>
        <taxon>Arthropoda</taxon>
        <taxon>Hexapoda</taxon>
        <taxon>Insecta</taxon>
        <taxon>Pterygota</taxon>
        <taxon>Palaeoptera</taxon>
        <taxon>Ephemeroptera</taxon>
        <taxon>Pisciforma</taxon>
        <taxon>Baetidae</taxon>
        <taxon>Cloeon</taxon>
    </lineage>
</organism>
<evidence type="ECO:0000256" key="1">
    <source>
        <dbReference type="SAM" id="MobiDB-lite"/>
    </source>
</evidence>
<comment type="caution">
    <text evidence="2">The sequence shown here is derived from an EMBL/GenBank/DDBJ whole genome shotgun (WGS) entry which is preliminary data.</text>
</comment>
<feature type="compositionally biased region" description="Acidic residues" evidence="1">
    <location>
        <begin position="227"/>
        <end position="246"/>
    </location>
</feature>
<protein>
    <submittedName>
        <fullName evidence="2">Uncharacterized protein</fullName>
    </submittedName>
</protein>
<evidence type="ECO:0000313" key="3">
    <source>
        <dbReference type="Proteomes" id="UP000494165"/>
    </source>
</evidence>
<name>A0A8S1BXY4_9INSE</name>
<feature type="region of interest" description="Disordered" evidence="1">
    <location>
        <begin position="211"/>
        <end position="290"/>
    </location>
</feature>
<sequence length="357" mass="40283">MEPSMGAPDEQPIDLSKPASRTETAETSASQMAKNMFVKKRWLAQSQTSNRFVPLSRIRHSALKRRAHEMSCSSFTTTTTTTTTTEESASVLSSRQWELEMRLDRANSVPYLSALPPLQRQKSLSESRITPKVHAVQDVSPVQVMPMRSPLNSTDDRTVRWLIEHQQELQRQRMQQMDILQQRASPEPTEINLNYYNKVVQFMQTQEAERQRLAQSAATGVAAPTTVEEDDGYDDNDDEECPELADIDYSSSPSQSGDHPVGDEACESKRKAGQRPMTGKHVRPGTGAKPSTLLELRKKIQARQQLKQSPAIYDAASTRYRSAQMRFIDPETYKAILCQMQIASSSLQSTKSNRVRF</sequence>
<dbReference type="AlphaFoldDB" id="A0A8S1BXY4"/>
<feature type="compositionally biased region" description="Polar residues" evidence="1">
    <location>
        <begin position="19"/>
        <end position="31"/>
    </location>
</feature>